<dbReference type="PANTHER" id="PTHR36302:SF1">
    <property type="entry name" value="COPPER CHAPERONE PCU(A)C"/>
    <property type="match status" value="1"/>
</dbReference>
<evidence type="ECO:0000313" key="3">
    <source>
        <dbReference type="EMBL" id="PJE31786.1"/>
    </source>
</evidence>
<dbReference type="Pfam" id="PF07987">
    <property type="entry name" value="DUF1775"/>
    <property type="match status" value="1"/>
</dbReference>
<dbReference type="InterPro" id="IPR021174">
    <property type="entry name" value="UCP037139"/>
</dbReference>
<reference evidence="3 6" key="2">
    <citation type="journal article" date="2018" name="Int. J. Syst. Evol. Microbiol.">
        <title>Pseudooceanicola lipolyticus sp. nov., a marine alphaproteobacterium, reclassification of Oceanicola flagellatus as Pseudooceanicola flagellatus comb. nov. and emended description of the genus Pseudooceanicola.</title>
        <authorList>
            <person name="Huang M.-M."/>
            <person name="Guo L.-L."/>
            <person name="Wu Y.-H."/>
            <person name="Lai Q.-L."/>
            <person name="Shao Z.-Z."/>
            <person name="Wang C.-S."/>
            <person name="Wu M."/>
            <person name="Xu X.-W."/>
        </authorList>
    </citation>
    <scope>NUCLEOTIDE SEQUENCE [LARGE SCALE GENOMIC DNA]</scope>
    <source>
        <strain evidence="3 6">Ar-45</strain>
    </source>
</reference>
<feature type="chain" id="PRO_5012628513" description="YncI copper-binding domain-containing protein" evidence="1">
    <location>
        <begin position="24"/>
        <end position="328"/>
    </location>
</feature>
<name>A0A285IQX2_9RHOB</name>
<dbReference type="SUPFAM" id="SSF110087">
    <property type="entry name" value="DR1885-like metal-binding protein"/>
    <property type="match status" value="1"/>
</dbReference>
<keyword evidence="1" id="KW-0732">Signal</keyword>
<evidence type="ECO:0000256" key="1">
    <source>
        <dbReference type="SAM" id="SignalP"/>
    </source>
</evidence>
<dbReference type="CDD" id="cd08545">
    <property type="entry name" value="YcnI_like"/>
    <property type="match status" value="1"/>
</dbReference>
<dbReference type="PIRSF" id="PIRSF037139">
    <property type="entry name" value="UCP037139"/>
    <property type="match status" value="1"/>
</dbReference>
<evidence type="ECO:0000313" key="6">
    <source>
        <dbReference type="Proteomes" id="UP000231702"/>
    </source>
</evidence>
<dbReference type="PANTHER" id="PTHR36302">
    <property type="entry name" value="BLR7088 PROTEIN"/>
    <property type="match status" value="1"/>
</dbReference>
<keyword evidence="6" id="KW-1185">Reference proteome</keyword>
<dbReference type="InterPro" id="IPR007410">
    <property type="entry name" value="LpqE-like"/>
</dbReference>
<dbReference type="InterPro" id="IPR038507">
    <property type="entry name" value="YcnI-like_sf"/>
</dbReference>
<gene>
    <name evidence="3" type="ORF">CVM39_01390</name>
    <name evidence="4" type="ORF">SAMN06297129_1812</name>
</gene>
<sequence>MKTTILTALALTTAMAGSASAHATLDQRSATLGETTKISLRVPHGCEGEATHTVRLTIPEGFYNVKPMPKAGWELSTTTGAYATPYMNHGTKMTEGVREVTWSGGHLEDGWYDEFTVRGSFANAETGSTLYFPAVQECANGVADWTDTSGGEVANPAPKLQLVAGDAMAHDHAGHGAHAGHAMEAEAGPVTLGALTLSDGFSRATLPNAPVGGGFLTITNNGDSADRLIAVETAVAGHSEIHEMAMEGDVMRMRELEDGLEIPAGETIELKPGGFHLMFMKLQQPLVEGETVDVTLTFETAGTVTLPLAIGAPNAKTHGHGDHEHMDH</sequence>
<dbReference type="OrthoDB" id="9796962at2"/>
<dbReference type="Proteomes" id="UP000231702">
    <property type="component" value="Unassembled WGS sequence"/>
</dbReference>
<feature type="domain" description="YncI copper-binding" evidence="2">
    <location>
        <begin position="22"/>
        <end position="162"/>
    </location>
</feature>
<dbReference type="EMBL" id="OBEA01000003">
    <property type="protein sequence ID" value="SNY50388.1"/>
    <property type="molecule type" value="Genomic_DNA"/>
</dbReference>
<dbReference type="AlphaFoldDB" id="A0A285IQX2"/>
<dbReference type="InterPro" id="IPR058248">
    <property type="entry name" value="Lxx211020-like"/>
</dbReference>
<protein>
    <recommendedName>
        <fullName evidence="2">YncI copper-binding domain-containing protein</fullName>
    </recommendedName>
</protein>
<accession>A0A285IQX2</accession>
<feature type="signal peptide" evidence="1">
    <location>
        <begin position="1"/>
        <end position="23"/>
    </location>
</feature>
<organism evidence="4 5">
    <name type="scientific">Pseudooceanicola antarcticus</name>
    <dbReference type="NCBI Taxonomy" id="1247613"/>
    <lineage>
        <taxon>Bacteria</taxon>
        <taxon>Pseudomonadati</taxon>
        <taxon>Pseudomonadota</taxon>
        <taxon>Alphaproteobacteria</taxon>
        <taxon>Rhodobacterales</taxon>
        <taxon>Paracoccaceae</taxon>
        <taxon>Pseudooceanicola</taxon>
    </lineage>
</organism>
<dbReference type="Gene3D" id="2.60.40.2230">
    <property type="entry name" value="Uncharacterised protein YcnI-like PF07987, DUF1775"/>
    <property type="match status" value="1"/>
</dbReference>
<dbReference type="Gene3D" id="2.60.40.1890">
    <property type="entry name" value="PCu(A)C copper chaperone"/>
    <property type="match status" value="1"/>
</dbReference>
<dbReference type="Proteomes" id="UP000231655">
    <property type="component" value="Unassembled WGS sequence"/>
</dbReference>
<dbReference type="Pfam" id="PF04314">
    <property type="entry name" value="PCuAC"/>
    <property type="match status" value="1"/>
</dbReference>
<dbReference type="InterPro" id="IPR012533">
    <property type="entry name" value="YcnI-copper_dom"/>
</dbReference>
<evidence type="ECO:0000313" key="4">
    <source>
        <dbReference type="EMBL" id="SNY50388.1"/>
    </source>
</evidence>
<reference evidence="4 5" key="1">
    <citation type="submission" date="2017-09" db="EMBL/GenBank/DDBJ databases">
        <authorList>
            <person name="Ehlers B."/>
            <person name="Leendertz F.H."/>
        </authorList>
    </citation>
    <scope>NUCLEOTIDE SEQUENCE [LARGE SCALE GENOMIC DNA]</scope>
    <source>
        <strain evidence="4 5">CGMCC 1.12662</strain>
    </source>
</reference>
<evidence type="ECO:0000313" key="5">
    <source>
        <dbReference type="Proteomes" id="UP000231655"/>
    </source>
</evidence>
<dbReference type="EMBL" id="PGTD01000007">
    <property type="protein sequence ID" value="PJE31786.1"/>
    <property type="molecule type" value="Genomic_DNA"/>
</dbReference>
<proteinExistence type="predicted"/>
<evidence type="ECO:0000259" key="2">
    <source>
        <dbReference type="Pfam" id="PF07987"/>
    </source>
</evidence>
<dbReference type="RefSeq" id="WP_097145561.1">
    <property type="nucleotide sequence ID" value="NZ_OBEA01000003.1"/>
</dbReference>
<dbReference type="InterPro" id="IPR036182">
    <property type="entry name" value="PCuAC_sf"/>
</dbReference>